<gene>
    <name evidence="2" type="ORF">Asulf_01510</name>
</gene>
<organism evidence="2 3">
    <name type="scientific">Archaeoglobus sulfaticallidus PM70-1</name>
    <dbReference type="NCBI Taxonomy" id="387631"/>
    <lineage>
        <taxon>Archaea</taxon>
        <taxon>Methanobacteriati</taxon>
        <taxon>Methanobacteriota</taxon>
        <taxon>Archaeoglobi</taxon>
        <taxon>Archaeoglobales</taxon>
        <taxon>Archaeoglobaceae</taxon>
        <taxon>Archaeoglobus</taxon>
    </lineage>
</organism>
<reference evidence="2 3" key="1">
    <citation type="journal article" date="2013" name="Genome Announc.">
        <title>Complete Genome Sequence of the Thermophilic and Facultatively Chemolithoautotrophic Sulfate Reducer Archaeoglobus sulfaticallidus Strain PM70-1T.</title>
        <authorList>
            <person name="Stokke R."/>
            <person name="Hocking W.P."/>
            <person name="Steinsbu B.O."/>
            <person name="Steen I.H."/>
        </authorList>
    </citation>
    <scope>NUCLEOTIDE SEQUENCE [LARGE SCALE GENOMIC DNA]</scope>
    <source>
        <strain evidence="2">PM70-1</strain>
    </source>
</reference>
<evidence type="ECO:0000313" key="3">
    <source>
        <dbReference type="Proteomes" id="UP000013307"/>
    </source>
</evidence>
<protein>
    <submittedName>
        <fullName evidence="2">Phage putative head morphogenesis protein, SPP1 gp7 family</fullName>
    </submittedName>
</protein>
<feature type="domain" description="Phage head morphogenesis" evidence="1">
    <location>
        <begin position="135"/>
        <end position="239"/>
    </location>
</feature>
<accession>N0BER8</accession>
<dbReference type="Proteomes" id="UP000013307">
    <property type="component" value="Chromosome"/>
</dbReference>
<dbReference type="eggNOG" id="arCOG09510">
    <property type="taxonomic scope" value="Archaea"/>
</dbReference>
<sequence length="245" mass="28144">MAEKDKLPMPATSPISKIRVIEYMRKLGKLPVSMKRKVLDFLETIDRIDDAEIEQIKNIIELEMGPEKAKPIVEEFTERFWKDGGDYASRQLKKLGITLEIPHEITLAIVDREILEQIKGLQLDLVKGLSEEIKKKIAYELREGWMLGESIPKLKNRIINVAEMGKRRAEMIARTESTRVFNRAAFERYSAVNIKKWRWLAAMDERTCPVCMSKHGKTFSGASQLPPHGSHVNCRCTIIPNILKT</sequence>
<dbReference type="KEGG" id="ast:Asulf_01510"/>
<dbReference type="HOGENOM" id="CLU_1131558_0_0_2"/>
<dbReference type="EMBL" id="CP005290">
    <property type="protein sequence ID" value="AGK61493.1"/>
    <property type="molecule type" value="Genomic_DNA"/>
</dbReference>
<dbReference type="GeneID" id="25398479"/>
<dbReference type="InterPro" id="IPR006528">
    <property type="entry name" value="Phage_head_morphogenesis_dom"/>
</dbReference>
<dbReference type="OrthoDB" id="326150at2157"/>
<name>N0BER8_9EURY</name>
<evidence type="ECO:0000259" key="1">
    <source>
        <dbReference type="Pfam" id="PF04233"/>
    </source>
</evidence>
<keyword evidence="3" id="KW-1185">Reference proteome</keyword>
<evidence type="ECO:0000313" key="2">
    <source>
        <dbReference type="EMBL" id="AGK61493.1"/>
    </source>
</evidence>
<dbReference type="Pfam" id="PF04233">
    <property type="entry name" value="Phage_Mu_F"/>
    <property type="match status" value="1"/>
</dbReference>
<proteinExistence type="predicted"/>
<dbReference type="AlphaFoldDB" id="N0BER8"/>
<dbReference type="NCBIfam" id="TIGR01641">
    <property type="entry name" value="phageSPP1_gp7"/>
    <property type="match status" value="1"/>
</dbReference>
<dbReference type="STRING" id="387631.Asulf_01510"/>
<dbReference type="RefSeq" id="WP_015591091.1">
    <property type="nucleotide sequence ID" value="NC_021169.1"/>
</dbReference>